<dbReference type="AlphaFoldDB" id="A0A5B9W6T1"/>
<dbReference type="Proteomes" id="UP000324233">
    <property type="component" value="Chromosome"/>
</dbReference>
<proteinExistence type="predicted"/>
<keyword evidence="3" id="KW-1185">Reference proteome</keyword>
<accession>A0A5B9W6T1</accession>
<protein>
    <recommendedName>
        <fullName evidence="1">DUF2760 domain-containing protein</fullName>
    </recommendedName>
</protein>
<dbReference type="EMBL" id="CP042997">
    <property type="protein sequence ID" value="QEH36313.1"/>
    <property type="molecule type" value="Genomic_DNA"/>
</dbReference>
<dbReference type="Pfam" id="PF10816">
    <property type="entry name" value="DUF2760"/>
    <property type="match status" value="1"/>
</dbReference>
<gene>
    <name evidence="2" type="ORF">OJF2_48740</name>
</gene>
<dbReference type="KEGG" id="agv:OJF2_48740"/>
<evidence type="ECO:0000313" key="2">
    <source>
        <dbReference type="EMBL" id="QEH36313.1"/>
    </source>
</evidence>
<organism evidence="2 3">
    <name type="scientific">Aquisphaera giovannonii</name>
    <dbReference type="NCBI Taxonomy" id="406548"/>
    <lineage>
        <taxon>Bacteria</taxon>
        <taxon>Pseudomonadati</taxon>
        <taxon>Planctomycetota</taxon>
        <taxon>Planctomycetia</taxon>
        <taxon>Isosphaerales</taxon>
        <taxon>Isosphaeraceae</taxon>
        <taxon>Aquisphaera</taxon>
    </lineage>
</organism>
<reference evidence="2 3" key="1">
    <citation type="submission" date="2019-08" db="EMBL/GenBank/DDBJ databases">
        <title>Deep-cultivation of Planctomycetes and their phenomic and genomic characterization uncovers novel biology.</title>
        <authorList>
            <person name="Wiegand S."/>
            <person name="Jogler M."/>
            <person name="Boedeker C."/>
            <person name="Pinto D."/>
            <person name="Vollmers J."/>
            <person name="Rivas-Marin E."/>
            <person name="Kohn T."/>
            <person name="Peeters S.H."/>
            <person name="Heuer A."/>
            <person name="Rast P."/>
            <person name="Oberbeckmann S."/>
            <person name="Bunk B."/>
            <person name="Jeske O."/>
            <person name="Meyerdierks A."/>
            <person name="Storesund J.E."/>
            <person name="Kallscheuer N."/>
            <person name="Luecker S."/>
            <person name="Lage O.M."/>
            <person name="Pohl T."/>
            <person name="Merkel B.J."/>
            <person name="Hornburger P."/>
            <person name="Mueller R.-W."/>
            <person name="Bruemmer F."/>
            <person name="Labrenz M."/>
            <person name="Spormann A.M."/>
            <person name="Op den Camp H."/>
            <person name="Overmann J."/>
            <person name="Amann R."/>
            <person name="Jetten M.S.M."/>
            <person name="Mascher T."/>
            <person name="Medema M.H."/>
            <person name="Devos D.P."/>
            <person name="Kaster A.-K."/>
            <person name="Ovreas L."/>
            <person name="Rohde M."/>
            <person name="Galperin M.Y."/>
            <person name="Jogler C."/>
        </authorList>
    </citation>
    <scope>NUCLEOTIDE SEQUENCE [LARGE SCALE GENOMIC DNA]</scope>
    <source>
        <strain evidence="2 3">OJF2</strain>
    </source>
</reference>
<evidence type="ECO:0000313" key="3">
    <source>
        <dbReference type="Proteomes" id="UP000324233"/>
    </source>
</evidence>
<feature type="domain" description="DUF2760" evidence="1">
    <location>
        <begin position="48"/>
        <end position="168"/>
    </location>
</feature>
<dbReference type="InterPro" id="IPR021212">
    <property type="entry name" value="DUF2760"/>
</dbReference>
<name>A0A5B9W6T1_9BACT</name>
<sequence length="170" mass="18947">MIGEGREREARHLNRFLLSLKAFWRILTDAAFAERVEPLFFPAPTGPDLRILAVLQRDGRLVDFLQEDIDAYSDAQIGAAVRDIHRGCRKSLKDYLTIEPILNGPEESPVNVPADFDPAAIRLIGNVDGKPPFRGVLKHHGWRVSAVHLPTLPATRDETPVLSPAEVEVN</sequence>
<evidence type="ECO:0000259" key="1">
    <source>
        <dbReference type="Pfam" id="PF10816"/>
    </source>
</evidence>